<dbReference type="HOGENOM" id="CLU_003041_26_2_1"/>
<dbReference type="InterPro" id="IPR014001">
    <property type="entry name" value="Helicase_ATP-bd"/>
</dbReference>
<feature type="compositionally biased region" description="Basic and acidic residues" evidence="11">
    <location>
        <begin position="86"/>
        <end position="99"/>
    </location>
</feature>
<comment type="similarity">
    <text evidence="10">Belongs to the DEAD box helicase family.</text>
</comment>
<dbReference type="GO" id="GO:0003723">
    <property type="term" value="F:RNA binding"/>
    <property type="evidence" value="ECO:0007669"/>
    <property type="project" value="UniProtKB-UniRule"/>
</dbReference>
<evidence type="ECO:0000256" key="2">
    <source>
        <dbReference type="ARBA" id="ARBA00022517"/>
    </source>
</evidence>
<dbReference type="CDD" id="cd18787">
    <property type="entry name" value="SF2_C_DEAD"/>
    <property type="match status" value="1"/>
</dbReference>
<evidence type="ECO:0000256" key="5">
    <source>
        <dbReference type="ARBA" id="ARBA00022801"/>
    </source>
</evidence>
<feature type="domain" description="Helicase C-terminal" evidence="13">
    <location>
        <begin position="470"/>
        <end position="655"/>
    </location>
</feature>
<feature type="compositionally biased region" description="Gly residues" evidence="11">
    <location>
        <begin position="782"/>
        <end position="792"/>
    </location>
</feature>
<feature type="compositionally biased region" description="Basic and acidic residues" evidence="11">
    <location>
        <begin position="45"/>
        <end position="57"/>
    </location>
</feature>
<organism evidence="14 15">
    <name type="scientific">Phialophora macrospora</name>
    <dbReference type="NCBI Taxonomy" id="1851006"/>
    <lineage>
        <taxon>Eukaryota</taxon>
        <taxon>Fungi</taxon>
        <taxon>Dikarya</taxon>
        <taxon>Ascomycota</taxon>
        <taxon>Pezizomycotina</taxon>
        <taxon>Eurotiomycetes</taxon>
        <taxon>Chaetothyriomycetidae</taxon>
        <taxon>Chaetothyriales</taxon>
        <taxon>Herpotrichiellaceae</taxon>
        <taxon>Phialophora</taxon>
    </lineage>
</organism>
<dbReference type="Pfam" id="PF00270">
    <property type="entry name" value="DEAD"/>
    <property type="match status" value="1"/>
</dbReference>
<keyword evidence="9" id="KW-0539">Nucleus</keyword>
<feature type="region of interest" description="Disordered" evidence="11">
    <location>
        <begin position="508"/>
        <end position="540"/>
    </location>
</feature>
<feature type="compositionally biased region" description="Polar residues" evidence="11">
    <location>
        <begin position="110"/>
        <end position="129"/>
    </location>
</feature>
<keyword evidence="6 10" id="KW-0347">Helicase</keyword>
<evidence type="ECO:0000256" key="8">
    <source>
        <dbReference type="ARBA" id="ARBA00022884"/>
    </source>
</evidence>
<comment type="function">
    <text evidence="10">RNA helicase.</text>
</comment>
<keyword evidence="2" id="KW-0690">Ribosome biogenesis</keyword>
<dbReference type="Gene3D" id="3.40.50.300">
    <property type="entry name" value="P-loop containing nucleotide triphosphate hydrolases"/>
    <property type="match status" value="2"/>
</dbReference>
<evidence type="ECO:0000256" key="11">
    <source>
        <dbReference type="SAM" id="MobiDB-lite"/>
    </source>
</evidence>
<dbReference type="InterPro" id="IPR025313">
    <property type="entry name" value="SPB4-like_CTE"/>
</dbReference>
<sequence length="840" mass="90969">MADDGMFLNFSVDETVAPSVNSGPKFKGGSWRDRLKAKRSAQRVGRGERAEGEKRANDPNSVPVSQRRVQPEDFPDTRPAKRRRENGHFADSRRNEQRHGTSGPHEVISSLFTYNPKPSTTTKEPQSTSGEEKPTAPSNAPLIDGIDTFTSLGLCPTIAAHLLTKMHLKAPTSIQKATISQMLKDPSDAFIQSETGSGKTLAYLLPLVQRIMTVSAEQEEHAENSLLLHRDSGLFAIILAPTRELCKQISVVLERLLGCARYIVAGHVLGGEKKKSEKARLRKGLNILVATPGRLVDHLENTKALDVSNVRWLVLDEGDRLVDLGFEEDITKIVKTLDQRKQARETRGTLKWPGLPAKRTTVLCSATLKMNVQKLGEISLKDAILIKGDSGDGGTGGNMETQEEQANGNATVDVDSAFLAPAQLKQSYIVVAAKLRFVTLTALLKRTFARKGSVMKAIVFLSCADSVEFHFKVFTTALEGDDGAVRRIAPSSNDTDDSDAEVPQAIKANKGTHPSKPSSQEPSPSDPSAPSPTLSSKSNPLTVYKLHGSLPQQTRTATINAFTHASTPSLLLATDVASRGLDLPNLDLVIEYDPAFSAEDHLHRIGRTARLGRDGRAVSFLLPGKEEGYASVLKASYKPSGDSVTNVSSMDADEVLKKGFTPASGVISTKKTRDAKMRDADGAGDLNNDADWRTRATSLQLALERFVLATPAMRDLARRAFQSHIRAYATHTASERKYFDIKELHLGHLCKAFGLRDTPSGMGVGRGKGAIKGGRRTVTNGEGSGVGVGVGAGEKRKRGKDERADETGDVDEAARKMREKIRMNRKMMMGGGGAGEFNIA</sequence>
<dbReference type="Pfam" id="PF00271">
    <property type="entry name" value="Helicase_C"/>
    <property type="match status" value="1"/>
</dbReference>
<feature type="compositionally biased region" description="Polar residues" evidence="11">
    <location>
        <begin position="58"/>
        <end position="68"/>
    </location>
</feature>
<dbReference type="AlphaFoldDB" id="A0A0D2F8R1"/>
<dbReference type="PROSITE" id="PS51194">
    <property type="entry name" value="HELICASE_CTER"/>
    <property type="match status" value="1"/>
</dbReference>
<keyword evidence="8 10" id="KW-0694">RNA-binding</keyword>
<dbReference type="GO" id="GO:0005730">
    <property type="term" value="C:nucleolus"/>
    <property type="evidence" value="ECO:0007669"/>
    <property type="project" value="UniProtKB-SubCell"/>
</dbReference>
<reference evidence="14 15" key="1">
    <citation type="submission" date="2015-01" db="EMBL/GenBank/DDBJ databases">
        <title>The Genome Sequence of Capronia semiimmersa CBS27337.</title>
        <authorList>
            <consortium name="The Broad Institute Genomics Platform"/>
            <person name="Cuomo C."/>
            <person name="de Hoog S."/>
            <person name="Gorbushina A."/>
            <person name="Stielow B."/>
            <person name="Teixiera M."/>
            <person name="Abouelleil A."/>
            <person name="Chapman S.B."/>
            <person name="Priest M."/>
            <person name="Young S.K."/>
            <person name="Wortman J."/>
            <person name="Nusbaum C."/>
            <person name="Birren B."/>
        </authorList>
    </citation>
    <scope>NUCLEOTIDE SEQUENCE [LARGE SCALE GENOMIC DNA]</scope>
    <source>
        <strain evidence="14 15">CBS 27337</strain>
    </source>
</reference>
<feature type="region of interest" description="Disordered" evidence="11">
    <location>
        <begin position="764"/>
        <end position="810"/>
    </location>
</feature>
<dbReference type="InterPro" id="IPR001650">
    <property type="entry name" value="Helicase_C-like"/>
</dbReference>
<dbReference type="Proteomes" id="UP000054266">
    <property type="component" value="Unassembled WGS sequence"/>
</dbReference>
<keyword evidence="5 10" id="KW-0378">Hydrolase</keyword>
<proteinExistence type="inferred from homology"/>
<dbReference type="SUPFAM" id="SSF52540">
    <property type="entry name" value="P-loop containing nucleoside triphosphate hydrolases"/>
    <property type="match status" value="1"/>
</dbReference>
<evidence type="ECO:0000256" key="9">
    <source>
        <dbReference type="ARBA" id="ARBA00023242"/>
    </source>
</evidence>
<evidence type="ECO:0000256" key="4">
    <source>
        <dbReference type="ARBA" id="ARBA00022741"/>
    </source>
</evidence>
<comment type="catalytic activity">
    <reaction evidence="10">
        <text>ATP + H2O = ADP + phosphate + H(+)</text>
        <dbReference type="Rhea" id="RHEA:13065"/>
        <dbReference type="ChEBI" id="CHEBI:15377"/>
        <dbReference type="ChEBI" id="CHEBI:15378"/>
        <dbReference type="ChEBI" id="CHEBI:30616"/>
        <dbReference type="ChEBI" id="CHEBI:43474"/>
        <dbReference type="ChEBI" id="CHEBI:456216"/>
        <dbReference type="EC" id="3.6.4.13"/>
    </reaction>
</comment>
<evidence type="ECO:0000256" key="1">
    <source>
        <dbReference type="ARBA" id="ARBA00004604"/>
    </source>
</evidence>
<evidence type="ECO:0000256" key="10">
    <source>
        <dbReference type="RuleBase" id="RU365068"/>
    </source>
</evidence>
<dbReference type="SMART" id="SM00490">
    <property type="entry name" value="HELICc"/>
    <property type="match status" value="1"/>
</dbReference>
<protein>
    <recommendedName>
        <fullName evidence="10">ATP-dependent RNA helicase</fullName>
        <ecNumber evidence="10">3.6.4.13</ecNumber>
    </recommendedName>
</protein>
<gene>
    <name evidence="14" type="ORF">PV04_09342</name>
</gene>
<dbReference type="CDD" id="cd17949">
    <property type="entry name" value="DEADc_DDX31"/>
    <property type="match status" value="1"/>
</dbReference>
<dbReference type="STRING" id="5601.A0A0D2F8R1"/>
<dbReference type="SMART" id="SM00487">
    <property type="entry name" value="DEXDc"/>
    <property type="match status" value="1"/>
</dbReference>
<feature type="compositionally biased region" description="Low complexity" evidence="11">
    <location>
        <begin position="514"/>
        <end position="523"/>
    </location>
</feature>
<dbReference type="Pfam" id="PF13959">
    <property type="entry name" value="CTE_SPB4"/>
    <property type="match status" value="1"/>
</dbReference>
<evidence type="ECO:0000313" key="14">
    <source>
        <dbReference type="EMBL" id="KIW64408.1"/>
    </source>
</evidence>
<comment type="subcellular location">
    <subcellularLocation>
        <location evidence="1">Nucleus</location>
        <location evidence="1">Nucleolus</location>
    </subcellularLocation>
</comment>
<feature type="compositionally biased region" description="Basic and acidic residues" evidence="11">
    <location>
        <begin position="69"/>
        <end position="79"/>
    </location>
</feature>
<keyword evidence="4 10" id="KW-0547">Nucleotide-binding</keyword>
<dbReference type="InterPro" id="IPR011545">
    <property type="entry name" value="DEAD/DEAH_box_helicase_dom"/>
</dbReference>
<feature type="region of interest" description="Disordered" evidence="11">
    <location>
        <begin position="13"/>
        <end position="142"/>
    </location>
</feature>
<evidence type="ECO:0000256" key="7">
    <source>
        <dbReference type="ARBA" id="ARBA00022840"/>
    </source>
</evidence>
<dbReference type="GO" id="GO:0005524">
    <property type="term" value="F:ATP binding"/>
    <property type="evidence" value="ECO:0007669"/>
    <property type="project" value="UniProtKB-UniRule"/>
</dbReference>
<dbReference type="PANTHER" id="PTHR24031">
    <property type="entry name" value="RNA HELICASE"/>
    <property type="match status" value="1"/>
</dbReference>
<name>A0A0D2F8R1_9EURO</name>
<dbReference type="PROSITE" id="PS51192">
    <property type="entry name" value="HELICASE_ATP_BIND_1"/>
    <property type="match status" value="1"/>
</dbReference>
<dbReference type="EC" id="3.6.4.13" evidence="10"/>
<keyword evidence="3" id="KW-0698">rRNA processing</keyword>
<evidence type="ECO:0000259" key="13">
    <source>
        <dbReference type="PROSITE" id="PS51194"/>
    </source>
</evidence>
<dbReference type="InterPro" id="IPR027417">
    <property type="entry name" value="P-loop_NTPase"/>
</dbReference>
<feature type="domain" description="Helicase ATP-binding" evidence="12">
    <location>
        <begin position="180"/>
        <end position="386"/>
    </location>
</feature>
<dbReference type="SMART" id="SM01178">
    <property type="entry name" value="DUF4217"/>
    <property type="match status" value="1"/>
</dbReference>
<evidence type="ECO:0000256" key="6">
    <source>
        <dbReference type="ARBA" id="ARBA00022806"/>
    </source>
</evidence>
<feature type="compositionally biased region" description="Basic and acidic residues" evidence="11">
    <location>
        <begin position="799"/>
        <end position="810"/>
    </location>
</feature>
<dbReference type="GO" id="GO:0006364">
    <property type="term" value="P:rRNA processing"/>
    <property type="evidence" value="ECO:0007669"/>
    <property type="project" value="UniProtKB-KW"/>
</dbReference>
<evidence type="ECO:0000313" key="15">
    <source>
        <dbReference type="Proteomes" id="UP000054266"/>
    </source>
</evidence>
<dbReference type="GO" id="GO:0003724">
    <property type="term" value="F:RNA helicase activity"/>
    <property type="evidence" value="ECO:0007669"/>
    <property type="project" value="UniProtKB-EC"/>
</dbReference>
<comment type="domain">
    <text evidence="10">The Q motif is unique to and characteristic of the DEAD box family of RNA helicases and controls ATP binding and hydrolysis.</text>
</comment>
<evidence type="ECO:0000256" key="3">
    <source>
        <dbReference type="ARBA" id="ARBA00022552"/>
    </source>
</evidence>
<accession>A0A0D2F8R1</accession>
<dbReference type="EMBL" id="KN846961">
    <property type="protein sequence ID" value="KIW64408.1"/>
    <property type="molecule type" value="Genomic_DNA"/>
</dbReference>
<keyword evidence="7 10" id="KW-0067">ATP-binding</keyword>
<keyword evidence="15" id="KW-1185">Reference proteome</keyword>
<dbReference type="GO" id="GO:0016787">
    <property type="term" value="F:hydrolase activity"/>
    <property type="evidence" value="ECO:0007669"/>
    <property type="project" value="UniProtKB-KW"/>
</dbReference>
<evidence type="ECO:0000259" key="12">
    <source>
        <dbReference type="PROSITE" id="PS51192"/>
    </source>
</evidence>